<dbReference type="EMBL" id="UGJE01000002">
    <property type="protein sequence ID" value="STQ85999.1"/>
    <property type="molecule type" value="Genomic_DNA"/>
</dbReference>
<dbReference type="OrthoDB" id="9792692at2"/>
<comment type="catalytic activity">
    <reaction evidence="6">
        <text>shikimate + NADP(+) = 3-dehydroshikimate + NADPH + H(+)</text>
        <dbReference type="Rhea" id="RHEA:17737"/>
        <dbReference type="ChEBI" id="CHEBI:15378"/>
        <dbReference type="ChEBI" id="CHEBI:16630"/>
        <dbReference type="ChEBI" id="CHEBI:36208"/>
        <dbReference type="ChEBI" id="CHEBI:57783"/>
        <dbReference type="ChEBI" id="CHEBI:58349"/>
        <dbReference type="EC" id="1.1.1.25"/>
    </reaction>
</comment>
<dbReference type="InterPro" id="IPR013708">
    <property type="entry name" value="Shikimate_DH-bd_N"/>
</dbReference>
<dbReference type="EC" id="1.1.1.25" evidence="2"/>
<reference evidence="9 12" key="2">
    <citation type="submission" date="2018-06" db="EMBL/GenBank/DDBJ databases">
        <authorList>
            <consortium name="Pathogen Informatics"/>
            <person name="Doyle S."/>
        </authorList>
    </citation>
    <scope>NUCLEOTIDE SEQUENCE [LARGE SCALE GENOMIC DNA]</scope>
    <source>
        <strain evidence="9 12">NCTC12714</strain>
    </source>
</reference>
<evidence type="ECO:0000256" key="1">
    <source>
        <dbReference type="ARBA" id="ARBA00004871"/>
    </source>
</evidence>
<proteinExistence type="predicted"/>
<dbReference type="STRING" id="216.LS73_06040"/>
<keyword evidence="5" id="KW-0057">Aromatic amino acid biosynthesis</keyword>
<keyword evidence="4 9" id="KW-0560">Oxidoreductase</keyword>
<dbReference type="PANTHER" id="PTHR21089:SF1">
    <property type="entry name" value="BIFUNCTIONAL 3-DEHYDROQUINATE DEHYDRATASE_SHIKIMATE DEHYDROGENASE, CHLOROPLASTIC"/>
    <property type="match status" value="1"/>
</dbReference>
<dbReference type="SUPFAM" id="SSF53223">
    <property type="entry name" value="Aminoacid dehydrogenase-like, N-terminal domain"/>
    <property type="match status" value="1"/>
</dbReference>
<dbReference type="CDD" id="cd01065">
    <property type="entry name" value="NAD_bind_Shikimate_DH"/>
    <property type="match status" value="1"/>
</dbReference>
<dbReference type="Proteomes" id="UP000029922">
    <property type="component" value="Unassembled WGS sequence"/>
</dbReference>
<dbReference type="InterPro" id="IPR046346">
    <property type="entry name" value="Aminoacid_DH-like_N_sf"/>
</dbReference>
<sequence>MLHVGIKNFYHNTRLFAVLGNPISHSLSPLIHNYAINALMDSKMYKYIQGIQNSQTFYTRFCLPLELNSNALYDFILQSDLLGVNVTVPFKEIAFECVNEVVGIASDIKAVNTIVKRDNSLIGYNTDAEGFFACIESYQPKNVLILGAGGSAKSIAIMLDYHKIPFCVANRSIEKLAFFEKFAKTISLEALTNESLVTPPKYDIVVNATSSSINNELPMSSEALRNLLSNCKLAFDLMYSKNELTEFCKVANECKVRFLDGKNMLVYQAAIAFMYFHLEKEIDSSERDILFREIVASMNYAIGI</sequence>
<evidence type="ECO:0000259" key="7">
    <source>
        <dbReference type="Pfam" id="PF01488"/>
    </source>
</evidence>
<evidence type="ECO:0000313" key="9">
    <source>
        <dbReference type="EMBL" id="STQ85999.1"/>
    </source>
</evidence>
<dbReference type="InterPro" id="IPR022893">
    <property type="entry name" value="Shikimate_DH_fam"/>
</dbReference>
<feature type="domain" description="Quinate/shikimate 5-dehydrogenase/glutamyl-tRNA reductase" evidence="7">
    <location>
        <begin position="136"/>
        <end position="212"/>
    </location>
</feature>
<dbReference type="NCBIfam" id="NF001316">
    <property type="entry name" value="PRK00258.2-5"/>
    <property type="match status" value="1"/>
</dbReference>
<reference evidence="10 11" key="1">
    <citation type="journal article" date="2014" name="Genome Announc.">
        <title>Draft genome sequences of eight enterohepatic helicobacter species isolated from both laboratory and wild rodents.</title>
        <authorList>
            <person name="Sheh A."/>
            <person name="Shen Z."/>
            <person name="Fox J.G."/>
        </authorList>
    </citation>
    <scope>NUCLEOTIDE SEQUENCE [LARGE SCALE GENOMIC DNA]</scope>
    <source>
        <strain evidence="10 11">ST1</strain>
    </source>
</reference>
<evidence type="ECO:0000313" key="12">
    <source>
        <dbReference type="Proteomes" id="UP000255139"/>
    </source>
</evidence>
<evidence type="ECO:0000259" key="8">
    <source>
        <dbReference type="Pfam" id="PF08501"/>
    </source>
</evidence>
<dbReference type="PANTHER" id="PTHR21089">
    <property type="entry name" value="SHIKIMATE DEHYDROGENASE"/>
    <property type="match status" value="1"/>
</dbReference>
<dbReference type="InterPro" id="IPR036291">
    <property type="entry name" value="NAD(P)-bd_dom_sf"/>
</dbReference>
<dbReference type="GO" id="GO:0005829">
    <property type="term" value="C:cytosol"/>
    <property type="evidence" value="ECO:0007669"/>
    <property type="project" value="TreeGrafter"/>
</dbReference>
<dbReference type="GO" id="GO:0009423">
    <property type="term" value="P:chorismate biosynthetic process"/>
    <property type="evidence" value="ECO:0007669"/>
    <property type="project" value="UniProtKB-UniPathway"/>
</dbReference>
<dbReference type="Proteomes" id="UP000255139">
    <property type="component" value="Unassembled WGS sequence"/>
</dbReference>
<feature type="domain" description="Shikimate dehydrogenase substrate binding N-terminal" evidence="8">
    <location>
        <begin position="18"/>
        <end position="114"/>
    </location>
</feature>
<dbReference type="SUPFAM" id="SSF51735">
    <property type="entry name" value="NAD(P)-binding Rossmann-fold domains"/>
    <property type="match status" value="1"/>
</dbReference>
<dbReference type="GO" id="GO:0009073">
    <property type="term" value="P:aromatic amino acid family biosynthetic process"/>
    <property type="evidence" value="ECO:0007669"/>
    <property type="project" value="UniProtKB-KW"/>
</dbReference>
<name>A0A377PU29_9HELI</name>
<protein>
    <recommendedName>
        <fullName evidence="2">shikimate dehydrogenase (NADP(+))</fullName>
        <ecNumber evidence="2">1.1.1.25</ecNumber>
    </recommendedName>
</protein>
<evidence type="ECO:0000256" key="5">
    <source>
        <dbReference type="ARBA" id="ARBA00023141"/>
    </source>
</evidence>
<dbReference type="EMBL" id="JRPD02000003">
    <property type="protein sequence ID" value="TLE01131.1"/>
    <property type="molecule type" value="Genomic_DNA"/>
</dbReference>
<dbReference type="RefSeq" id="WP_052089713.1">
    <property type="nucleotide sequence ID" value="NZ_FZML01000005.1"/>
</dbReference>
<keyword evidence="5" id="KW-0028">Amino-acid biosynthesis</keyword>
<accession>A0A377PU29</accession>
<dbReference type="GO" id="GO:0050661">
    <property type="term" value="F:NADP binding"/>
    <property type="evidence" value="ECO:0007669"/>
    <property type="project" value="TreeGrafter"/>
</dbReference>
<evidence type="ECO:0000313" key="10">
    <source>
        <dbReference type="EMBL" id="TLE01131.1"/>
    </source>
</evidence>
<dbReference type="Pfam" id="PF01488">
    <property type="entry name" value="Shikimate_DH"/>
    <property type="match status" value="1"/>
</dbReference>
<comment type="pathway">
    <text evidence="1">Metabolic intermediate biosynthesis; chorismate biosynthesis; chorismate from D-erythrose 4-phosphate and phosphoenolpyruvate: step 4/7.</text>
</comment>
<dbReference type="Pfam" id="PF08501">
    <property type="entry name" value="Shikimate_dh_N"/>
    <property type="match status" value="1"/>
</dbReference>
<evidence type="ECO:0000256" key="2">
    <source>
        <dbReference type="ARBA" id="ARBA00012962"/>
    </source>
</evidence>
<evidence type="ECO:0000256" key="4">
    <source>
        <dbReference type="ARBA" id="ARBA00023002"/>
    </source>
</evidence>
<evidence type="ECO:0000313" key="11">
    <source>
        <dbReference type="Proteomes" id="UP000029922"/>
    </source>
</evidence>
<keyword evidence="12" id="KW-1185">Reference proteome</keyword>
<evidence type="ECO:0000256" key="3">
    <source>
        <dbReference type="ARBA" id="ARBA00022857"/>
    </source>
</evidence>
<gene>
    <name evidence="9" type="primary">aroE</name>
    <name evidence="10" type="ORF">LS73_002325</name>
    <name evidence="9" type="ORF">NCTC12714_00789</name>
</gene>
<organism evidence="9 12">
    <name type="scientific">Helicobacter muridarum</name>
    <dbReference type="NCBI Taxonomy" id="216"/>
    <lineage>
        <taxon>Bacteria</taxon>
        <taxon>Pseudomonadati</taxon>
        <taxon>Campylobacterota</taxon>
        <taxon>Epsilonproteobacteria</taxon>
        <taxon>Campylobacterales</taxon>
        <taxon>Helicobacteraceae</taxon>
        <taxon>Helicobacter</taxon>
    </lineage>
</organism>
<dbReference type="Gene3D" id="3.40.50.720">
    <property type="entry name" value="NAD(P)-binding Rossmann-like Domain"/>
    <property type="match status" value="1"/>
</dbReference>
<dbReference type="GO" id="GO:0019632">
    <property type="term" value="P:shikimate metabolic process"/>
    <property type="evidence" value="ECO:0007669"/>
    <property type="project" value="TreeGrafter"/>
</dbReference>
<dbReference type="GO" id="GO:0004764">
    <property type="term" value="F:shikimate 3-dehydrogenase (NADP+) activity"/>
    <property type="evidence" value="ECO:0007669"/>
    <property type="project" value="UniProtKB-EC"/>
</dbReference>
<dbReference type="UniPathway" id="UPA00053">
    <property type="reaction ID" value="UER00087"/>
</dbReference>
<keyword evidence="3" id="KW-0521">NADP</keyword>
<evidence type="ECO:0000256" key="6">
    <source>
        <dbReference type="ARBA" id="ARBA00049442"/>
    </source>
</evidence>
<dbReference type="AlphaFoldDB" id="A0A377PU29"/>
<dbReference type="Gene3D" id="3.40.50.10860">
    <property type="entry name" value="Leucine Dehydrogenase, chain A, domain 1"/>
    <property type="match status" value="1"/>
</dbReference>
<dbReference type="InterPro" id="IPR006151">
    <property type="entry name" value="Shikm_DH/Glu-tRNA_Rdtase"/>
</dbReference>